<sequence length="217" mass="23203">MLLANQATATFAGGESWPGRSSLRFVRLRIDVGDESSGSGQFSVDLKVYATVRKRGAELLSWDEDGDVLPERLPLADILFGVRGEVLDELRELVLGAGHLEGEARYAEVIGGMSLRSKREVFGLVRRVQHMDVESKRLLLSVGRGVVKLLSAELGEEEADAGARGERAPTPEHGPAAQDERDGKRGDAQAPPCATCEGAGTDQAAVGVEPVAEERLS</sequence>
<feature type="compositionally biased region" description="Basic and acidic residues" evidence="1">
    <location>
        <begin position="178"/>
        <end position="187"/>
    </location>
</feature>
<dbReference type="Proteomes" id="UP000075502">
    <property type="component" value="Unassembled WGS sequence"/>
</dbReference>
<name>A0A150TXB1_SORCE</name>
<accession>A0A150TXB1</accession>
<gene>
    <name evidence="2" type="ORF">BE21_18480</name>
</gene>
<protein>
    <submittedName>
        <fullName evidence="2">Uncharacterized protein</fullName>
    </submittedName>
</protein>
<dbReference type="EMBL" id="JEME01000708">
    <property type="protein sequence ID" value="KYG09322.1"/>
    <property type="molecule type" value="Genomic_DNA"/>
</dbReference>
<feature type="compositionally biased region" description="Basic and acidic residues" evidence="1">
    <location>
        <begin position="161"/>
        <end position="170"/>
    </location>
</feature>
<comment type="caution">
    <text evidence="2">The sequence shown here is derived from an EMBL/GenBank/DDBJ whole genome shotgun (WGS) entry which is preliminary data.</text>
</comment>
<evidence type="ECO:0000313" key="3">
    <source>
        <dbReference type="Proteomes" id="UP000075502"/>
    </source>
</evidence>
<evidence type="ECO:0000256" key="1">
    <source>
        <dbReference type="SAM" id="MobiDB-lite"/>
    </source>
</evidence>
<evidence type="ECO:0000313" key="2">
    <source>
        <dbReference type="EMBL" id="KYG09322.1"/>
    </source>
</evidence>
<reference evidence="2 3" key="1">
    <citation type="submission" date="2014-02" db="EMBL/GenBank/DDBJ databases">
        <title>The small core and large imbalanced accessory genome model reveals a collaborative survival strategy of Sorangium cellulosum strains in nature.</title>
        <authorList>
            <person name="Han K."/>
            <person name="Peng R."/>
            <person name="Blom J."/>
            <person name="Li Y.-Z."/>
        </authorList>
    </citation>
    <scope>NUCLEOTIDE SEQUENCE [LARGE SCALE GENOMIC DNA]</scope>
    <source>
        <strain evidence="2 3">So0007-03</strain>
    </source>
</reference>
<dbReference type="AlphaFoldDB" id="A0A150TXB1"/>
<proteinExistence type="predicted"/>
<feature type="region of interest" description="Disordered" evidence="1">
    <location>
        <begin position="157"/>
        <end position="217"/>
    </location>
</feature>
<organism evidence="2 3">
    <name type="scientific">Sorangium cellulosum</name>
    <name type="common">Polyangium cellulosum</name>
    <dbReference type="NCBI Taxonomy" id="56"/>
    <lineage>
        <taxon>Bacteria</taxon>
        <taxon>Pseudomonadati</taxon>
        <taxon>Myxococcota</taxon>
        <taxon>Polyangia</taxon>
        <taxon>Polyangiales</taxon>
        <taxon>Polyangiaceae</taxon>
        <taxon>Sorangium</taxon>
    </lineage>
</organism>